<dbReference type="EMBL" id="CP040058">
    <property type="protein sequence ID" value="QCP35527.1"/>
    <property type="molecule type" value="Genomic_DNA"/>
</dbReference>
<dbReference type="Gene3D" id="3.40.225.10">
    <property type="entry name" value="Class II aldolase/adducin N-terminal domain"/>
    <property type="match status" value="1"/>
</dbReference>
<evidence type="ECO:0000259" key="3">
    <source>
        <dbReference type="SMART" id="SM01007"/>
    </source>
</evidence>
<dbReference type="RefSeq" id="WP_137328879.1">
    <property type="nucleotide sequence ID" value="NZ_CP040058.1"/>
</dbReference>
<sequence length="225" mass="24402">MFLEEKKRIIEAGIKLDRYGLISLAGGNISTKTDTGEILMTPSGMIYEDMEPDDVLVMDLEGHIIEGTNKPSSDMDGILYIFSRRPDIYAAIHTHQPYATAISLIQNEFRADLTTLGNACGGNVKVTPYSSPGSTEMGMDTVEYLGESLAVILAHHGVMTVGKSLKQALTAAVYLEETAKAYLAAKACGPTKELSDAQIRQTVEIYKYVGQGTSQMPEGLTDRIS</sequence>
<dbReference type="GO" id="GO:0046872">
    <property type="term" value="F:metal ion binding"/>
    <property type="evidence" value="ECO:0007669"/>
    <property type="project" value="UniProtKB-KW"/>
</dbReference>
<dbReference type="AlphaFoldDB" id="A0A4P8IFN9"/>
<keyword evidence="4" id="KW-0413">Isomerase</keyword>
<feature type="domain" description="Class II aldolase/adducin N-terminal" evidence="3">
    <location>
        <begin position="7"/>
        <end position="183"/>
    </location>
</feature>
<keyword evidence="2" id="KW-0456">Lyase</keyword>
<dbReference type="PANTHER" id="PTHR22789">
    <property type="entry name" value="FUCULOSE PHOSPHATE ALDOLASE"/>
    <property type="match status" value="1"/>
</dbReference>
<dbReference type="Proteomes" id="UP000298653">
    <property type="component" value="Chromosome"/>
</dbReference>
<organism evidence="4 5">
    <name type="scientific">Anaerostipes rhamnosivorans</name>
    <dbReference type="NCBI Taxonomy" id="1229621"/>
    <lineage>
        <taxon>Bacteria</taxon>
        <taxon>Bacillati</taxon>
        <taxon>Bacillota</taxon>
        <taxon>Clostridia</taxon>
        <taxon>Lachnospirales</taxon>
        <taxon>Lachnospiraceae</taxon>
        <taxon>Anaerostipes</taxon>
    </lineage>
</organism>
<evidence type="ECO:0000256" key="2">
    <source>
        <dbReference type="ARBA" id="ARBA00023239"/>
    </source>
</evidence>
<protein>
    <submittedName>
        <fullName evidence="4">L-ribulose-5-phosphate 4-epimerase</fullName>
        <ecNumber evidence="4">5.1.3.4</ecNumber>
    </submittedName>
</protein>
<dbReference type="GO" id="GO:0019323">
    <property type="term" value="P:pentose catabolic process"/>
    <property type="evidence" value="ECO:0007669"/>
    <property type="project" value="TreeGrafter"/>
</dbReference>
<proteinExistence type="predicted"/>
<dbReference type="EC" id="5.1.3.4" evidence="4"/>
<dbReference type="InterPro" id="IPR001303">
    <property type="entry name" value="Aldolase_II/adducin_N"/>
</dbReference>
<dbReference type="PANTHER" id="PTHR22789:SF0">
    <property type="entry name" value="3-OXO-TETRONATE 4-PHOSPHATE DECARBOXYLASE-RELATED"/>
    <property type="match status" value="1"/>
</dbReference>
<dbReference type="SMART" id="SM01007">
    <property type="entry name" value="Aldolase_II"/>
    <property type="match status" value="1"/>
</dbReference>
<dbReference type="KEGG" id="arf:AR1Y2_2073"/>
<dbReference type="GO" id="GO:0005829">
    <property type="term" value="C:cytosol"/>
    <property type="evidence" value="ECO:0007669"/>
    <property type="project" value="TreeGrafter"/>
</dbReference>
<dbReference type="OrthoDB" id="9794581at2"/>
<evidence type="ECO:0000313" key="5">
    <source>
        <dbReference type="Proteomes" id="UP000298653"/>
    </source>
</evidence>
<dbReference type="InterPro" id="IPR050197">
    <property type="entry name" value="Aldolase_class_II_sugar_metab"/>
</dbReference>
<dbReference type="GO" id="GO:0016832">
    <property type="term" value="F:aldehyde-lyase activity"/>
    <property type="evidence" value="ECO:0007669"/>
    <property type="project" value="TreeGrafter"/>
</dbReference>
<keyword evidence="1" id="KW-0479">Metal-binding</keyword>
<dbReference type="SUPFAM" id="SSF53639">
    <property type="entry name" value="AraD/HMP-PK domain-like"/>
    <property type="match status" value="1"/>
</dbReference>
<name>A0A4P8IFN9_9FIRM</name>
<gene>
    <name evidence="4" type="ORF">AR1Y2_2073</name>
</gene>
<dbReference type="GO" id="GO:0008742">
    <property type="term" value="F:L-ribulose-phosphate 4-epimerase activity"/>
    <property type="evidence" value="ECO:0007669"/>
    <property type="project" value="UniProtKB-EC"/>
</dbReference>
<keyword evidence="5" id="KW-1185">Reference proteome</keyword>
<accession>A0A4P8IFN9</accession>
<dbReference type="InterPro" id="IPR036409">
    <property type="entry name" value="Aldolase_II/adducin_N_sf"/>
</dbReference>
<dbReference type="Pfam" id="PF00596">
    <property type="entry name" value="Aldolase_II"/>
    <property type="match status" value="1"/>
</dbReference>
<evidence type="ECO:0000256" key="1">
    <source>
        <dbReference type="ARBA" id="ARBA00022723"/>
    </source>
</evidence>
<reference evidence="4 5" key="1">
    <citation type="submission" date="2019-05" db="EMBL/GenBank/DDBJ databases">
        <title>Complete genome sequencing of Anaerostipes rhamnosivorans.</title>
        <authorList>
            <person name="Bui T.P.N."/>
            <person name="de Vos W.M."/>
        </authorList>
    </citation>
    <scope>NUCLEOTIDE SEQUENCE [LARGE SCALE GENOMIC DNA]</scope>
    <source>
        <strain evidence="4 5">1y2</strain>
    </source>
</reference>
<evidence type="ECO:0000313" key="4">
    <source>
        <dbReference type="EMBL" id="QCP35527.1"/>
    </source>
</evidence>